<name>M0ML54_HALMO</name>
<protein>
    <submittedName>
        <fullName evidence="3">DNA polymerase beta domain protein region</fullName>
    </submittedName>
</protein>
<evidence type="ECO:0000259" key="2">
    <source>
        <dbReference type="Pfam" id="PF08279"/>
    </source>
</evidence>
<sequence length="207" mass="23296">MFRIGAADDILQLLVDAHDSEFTISELIEVTGATRSTVWRAVDLLDQLDVIEIRKTPQRNYVAIDSTHLEKDDPVLAVEQAAFHDPIRTIVDRIQSTIAQADDIEHLVGIVVFGSVARGEADRQSDIDLFVVVKGDRTTARRQMADIVSDLREERFDGDRFDIEQYVESVDSARRVGDDLRTIFTEGICVYGTDELQSLRKAVFADE</sequence>
<dbReference type="CDD" id="cd00090">
    <property type="entry name" value="HTH_ARSR"/>
    <property type="match status" value="1"/>
</dbReference>
<dbReference type="eggNOG" id="arCOG01210">
    <property type="taxonomic scope" value="Archaea"/>
</dbReference>
<feature type="domain" description="Helix-turn-helix type 11" evidence="2">
    <location>
        <begin position="9"/>
        <end position="59"/>
    </location>
</feature>
<dbReference type="InterPro" id="IPR036390">
    <property type="entry name" value="WH_DNA-bd_sf"/>
</dbReference>
<dbReference type="OrthoDB" id="9287at2157"/>
<organism evidence="3 4">
    <name type="scientific">Halococcus morrhuae DSM 1307</name>
    <dbReference type="NCBI Taxonomy" id="931277"/>
    <lineage>
        <taxon>Archaea</taxon>
        <taxon>Methanobacteriati</taxon>
        <taxon>Methanobacteriota</taxon>
        <taxon>Stenosarchaea group</taxon>
        <taxon>Halobacteria</taxon>
        <taxon>Halobacteriales</taxon>
        <taxon>Halococcaceae</taxon>
        <taxon>Halococcus</taxon>
    </lineage>
</organism>
<dbReference type="GO" id="GO:0016779">
    <property type="term" value="F:nucleotidyltransferase activity"/>
    <property type="evidence" value="ECO:0007669"/>
    <property type="project" value="InterPro"/>
</dbReference>
<dbReference type="InterPro" id="IPR011991">
    <property type="entry name" value="ArsR-like_HTH"/>
</dbReference>
<reference evidence="3 4" key="1">
    <citation type="journal article" date="2014" name="PLoS Genet.">
        <title>Phylogenetically driven sequencing of extremely halophilic archaea reveals strategies for static and dynamic osmo-response.</title>
        <authorList>
            <person name="Becker E.A."/>
            <person name="Seitzer P.M."/>
            <person name="Tritt A."/>
            <person name="Larsen D."/>
            <person name="Krusor M."/>
            <person name="Yao A.I."/>
            <person name="Wu D."/>
            <person name="Madern D."/>
            <person name="Eisen J.A."/>
            <person name="Darling A.E."/>
            <person name="Facciotti M.T."/>
        </authorList>
    </citation>
    <scope>NUCLEOTIDE SEQUENCE [LARGE SCALE GENOMIC DNA]</scope>
    <source>
        <strain evidence="3 4">DSM 1307</strain>
    </source>
</reference>
<dbReference type="Proteomes" id="UP000011568">
    <property type="component" value="Unassembled WGS sequence"/>
</dbReference>
<dbReference type="PATRIC" id="fig|931277.6.peg.1516"/>
<dbReference type="InterPro" id="IPR043519">
    <property type="entry name" value="NT_sf"/>
</dbReference>
<evidence type="ECO:0000313" key="4">
    <source>
        <dbReference type="Proteomes" id="UP000011568"/>
    </source>
</evidence>
<dbReference type="InterPro" id="IPR013196">
    <property type="entry name" value="HTH_11"/>
</dbReference>
<dbReference type="SUPFAM" id="SSF46785">
    <property type="entry name" value="Winged helix' DNA-binding domain"/>
    <property type="match status" value="1"/>
</dbReference>
<dbReference type="EMBL" id="AOMC01000100">
    <property type="protein sequence ID" value="EMA45170.1"/>
    <property type="molecule type" value="Genomic_DNA"/>
</dbReference>
<dbReference type="Pfam" id="PF01909">
    <property type="entry name" value="NTP_transf_2"/>
    <property type="match status" value="1"/>
</dbReference>
<dbReference type="CDD" id="cd05403">
    <property type="entry name" value="NT_KNTase_like"/>
    <property type="match status" value="1"/>
</dbReference>
<evidence type="ECO:0000313" key="3">
    <source>
        <dbReference type="EMBL" id="EMA45170.1"/>
    </source>
</evidence>
<evidence type="ECO:0000259" key="1">
    <source>
        <dbReference type="Pfam" id="PF01909"/>
    </source>
</evidence>
<dbReference type="AlphaFoldDB" id="M0ML54"/>
<dbReference type="STRING" id="931277.C448_07744"/>
<comment type="caution">
    <text evidence="3">The sequence shown here is derived from an EMBL/GenBank/DDBJ whole genome shotgun (WGS) entry which is preliminary data.</text>
</comment>
<gene>
    <name evidence="3" type="ORF">C448_07744</name>
</gene>
<feature type="domain" description="Polymerase nucleotidyl transferase" evidence="1">
    <location>
        <begin position="107"/>
        <end position="149"/>
    </location>
</feature>
<dbReference type="Gene3D" id="3.30.460.10">
    <property type="entry name" value="Beta Polymerase, domain 2"/>
    <property type="match status" value="1"/>
</dbReference>
<dbReference type="SUPFAM" id="SSF81301">
    <property type="entry name" value="Nucleotidyltransferase"/>
    <property type="match status" value="1"/>
</dbReference>
<dbReference type="InterPro" id="IPR052548">
    <property type="entry name" value="Type_VII_TA_antitoxin"/>
</dbReference>
<accession>M0ML54</accession>
<proteinExistence type="predicted"/>
<dbReference type="PANTHER" id="PTHR33933">
    <property type="entry name" value="NUCLEOTIDYLTRANSFERASE"/>
    <property type="match status" value="1"/>
</dbReference>
<dbReference type="RefSeq" id="WP_004053500.1">
    <property type="nucleotide sequence ID" value="NZ_AOMC01000100.1"/>
</dbReference>
<keyword evidence="4" id="KW-1185">Reference proteome</keyword>
<dbReference type="InterPro" id="IPR002934">
    <property type="entry name" value="Polymerase_NTP_transf_dom"/>
</dbReference>
<dbReference type="PANTHER" id="PTHR33933:SF1">
    <property type="entry name" value="PROTEIN ADENYLYLTRANSFERASE MNTA-RELATED"/>
    <property type="match status" value="1"/>
</dbReference>
<dbReference type="Pfam" id="PF08279">
    <property type="entry name" value="HTH_11"/>
    <property type="match status" value="1"/>
</dbReference>